<protein>
    <recommendedName>
        <fullName evidence="4">Plug domain-containing protein</fullName>
    </recommendedName>
</protein>
<evidence type="ECO:0000256" key="1">
    <source>
        <dbReference type="SAM" id="SignalP"/>
    </source>
</evidence>
<evidence type="ECO:0000313" key="2">
    <source>
        <dbReference type="EMBL" id="GJD52023.1"/>
    </source>
</evidence>
<name>A0ABQ4R385_9HYPH</name>
<reference evidence="2" key="2">
    <citation type="submission" date="2021-08" db="EMBL/GenBank/DDBJ databases">
        <authorList>
            <person name="Tani A."/>
            <person name="Ola A."/>
            <person name="Ogura Y."/>
            <person name="Katsura K."/>
            <person name="Hayashi T."/>
        </authorList>
    </citation>
    <scope>NUCLEOTIDE SEQUENCE</scope>
    <source>
        <strain evidence="2">KCTC 52305</strain>
    </source>
</reference>
<comment type="caution">
    <text evidence="2">The sequence shown here is derived from an EMBL/GenBank/DDBJ whole genome shotgun (WGS) entry which is preliminary data.</text>
</comment>
<feature type="chain" id="PRO_5046108065" description="Plug domain-containing protein" evidence="1">
    <location>
        <begin position="32"/>
        <end position="131"/>
    </location>
</feature>
<proteinExistence type="predicted"/>
<evidence type="ECO:0008006" key="4">
    <source>
        <dbReference type="Google" id="ProtNLM"/>
    </source>
</evidence>
<accession>A0ABQ4R385</accession>
<reference evidence="2" key="1">
    <citation type="journal article" date="2021" name="Front. Microbiol.">
        <title>Comprehensive Comparative Genomics and Phenotyping of Methylobacterium Species.</title>
        <authorList>
            <person name="Alessa O."/>
            <person name="Ogura Y."/>
            <person name="Fujitani Y."/>
            <person name="Takami H."/>
            <person name="Hayashi T."/>
            <person name="Sahin N."/>
            <person name="Tani A."/>
        </authorList>
    </citation>
    <scope>NUCLEOTIDE SEQUENCE</scope>
    <source>
        <strain evidence="2">KCTC 52305</strain>
    </source>
</reference>
<dbReference type="Proteomes" id="UP001055167">
    <property type="component" value="Unassembled WGS sequence"/>
</dbReference>
<keyword evidence="1" id="KW-0732">Signal</keyword>
<organism evidence="2 3">
    <name type="scientific">Methylobacterium crusticola</name>
    <dbReference type="NCBI Taxonomy" id="1697972"/>
    <lineage>
        <taxon>Bacteria</taxon>
        <taxon>Pseudomonadati</taxon>
        <taxon>Pseudomonadota</taxon>
        <taxon>Alphaproteobacteria</taxon>
        <taxon>Hyphomicrobiales</taxon>
        <taxon>Methylobacteriaceae</taxon>
        <taxon>Methylobacterium</taxon>
    </lineage>
</organism>
<dbReference type="EMBL" id="BPQH01000016">
    <property type="protein sequence ID" value="GJD52023.1"/>
    <property type="molecule type" value="Genomic_DNA"/>
</dbReference>
<dbReference type="RefSeq" id="WP_238313875.1">
    <property type="nucleotide sequence ID" value="NZ_BPQH01000016.1"/>
</dbReference>
<feature type="signal peptide" evidence="1">
    <location>
        <begin position="1"/>
        <end position="31"/>
    </location>
</feature>
<evidence type="ECO:0000313" key="3">
    <source>
        <dbReference type="Proteomes" id="UP001055167"/>
    </source>
</evidence>
<keyword evidence="3" id="KW-1185">Reference proteome</keyword>
<sequence>MSRFHLPRPAAAAVLAAACAAATGLAGSALAQDRFPGAPLTVRVRPEPVPMPDVYARAAARGPVVLAYAPGPLPPGTAAGLVAIRAVPVASVTNGGAFGPTGFGYYSDGVSEGPLNGGRRINTYILGSRAY</sequence>
<dbReference type="PROSITE" id="PS51257">
    <property type="entry name" value="PROKAR_LIPOPROTEIN"/>
    <property type="match status" value="1"/>
</dbReference>
<gene>
    <name evidence="2" type="ORF">OPKNFCMD_4785</name>
</gene>